<evidence type="ECO:0000256" key="3">
    <source>
        <dbReference type="ARBA" id="ARBA00008281"/>
    </source>
</evidence>
<proteinExistence type="inferred from homology"/>
<dbReference type="Pfam" id="PF03748">
    <property type="entry name" value="FliL"/>
    <property type="match status" value="1"/>
</dbReference>
<evidence type="ECO:0000256" key="5">
    <source>
        <dbReference type="ARBA" id="ARBA00022500"/>
    </source>
</evidence>
<dbReference type="PANTHER" id="PTHR35091">
    <property type="entry name" value="FLAGELLAR PROTEIN FLIL"/>
    <property type="match status" value="1"/>
</dbReference>
<comment type="function">
    <text evidence="1 10">Controls the rotational direction of flagella during chemotaxis.</text>
</comment>
<gene>
    <name evidence="11" type="ORF">DFR24_4244</name>
</gene>
<dbReference type="GO" id="GO:0009425">
    <property type="term" value="C:bacterial-type flagellum basal body"/>
    <property type="evidence" value="ECO:0007669"/>
    <property type="project" value="InterPro"/>
</dbReference>
<evidence type="ECO:0000256" key="8">
    <source>
        <dbReference type="ARBA" id="ARBA00022989"/>
    </source>
</evidence>
<keyword evidence="9 10" id="KW-0472">Membrane</keyword>
<evidence type="ECO:0000256" key="1">
    <source>
        <dbReference type="ARBA" id="ARBA00002254"/>
    </source>
</evidence>
<keyword evidence="4" id="KW-1003">Cell membrane</keyword>
<keyword evidence="10" id="KW-0997">Cell inner membrane</keyword>
<keyword evidence="11" id="KW-0969">Cilium</keyword>
<keyword evidence="8 10" id="KW-1133">Transmembrane helix</keyword>
<dbReference type="AlphaFoldDB" id="A0A4R7NY86"/>
<keyword evidence="11" id="KW-0966">Cell projection</keyword>
<sequence length="172" mass="17794">MSSAADTASSPAAASKGGRFGIGMLLGVALFSIAGAGGAAYFVLGKSKADAANAESHGNDAHGAPTAPATYLALDPAFVVNLESADEAHYLQVDVQLMARDAHALDTAKIHVPVIRNSLLMLFGQQKPADIATRAGKEKLQQVALAEVQKVLQAETGKPVVEGLYFTSFVMQ</sequence>
<protein>
    <recommendedName>
        <fullName evidence="10">Flagellar protein FliL</fullName>
    </recommendedName>
</protein>
<organism evidence="11 12">
    <name type="scientific">Panacagrimonas perspica</name>
    <dbReference type="NCBI Taxonomy" id="381431"/>
    <lineage>
        <taxon>Bacteria</taxon>
        <taxon>Pseudomonadati</taxon>
        <taxon>Pseudomonadota</taxon>
        <taxon>Gammaproteobacteria</taxon>
        <taxon>Nevskiales</taxon>
        <taxon>Nevskiaceae</taxon>
        <taxon>Panacagrimonas</taxon>
    </lineage>
</organism>
<keyword evidence="7 10" id="KW-0283">Flagellar rotation</keyword>
<dbReference type="GO" id="GO:0005886">
    <property type="term" value="C:plasma membrane"/>
    <property type="evidence" value="ECO:0007669"/>
    <property type="project" value="UniProtKB-SubCell"/>
</dbReference>
<evidence type="ECO:0000256" key="10">
    <source>
        <dbReference type="RuleBase" id="RU364125"/>
    </source>
</evidence>
<evidence type="ECO:0000256" key="6">
    <source>
        <dbReference type="ARBA" id="ARBA00022692"/>
    </source>
</evidence>
<dbReference type="GO" id="GO:0006935">
    <property type="term" value="P:chemotaxis"/>
    <property type="evidence" value="ECO:0007669"/>
    <property type="project" value="UniProtKB-KW"/>
</dbReference>
<evidence type="ECO:0000313" key="12">
    <source>
        <dbReference type="Proteomes" id="UP000295341"/>
    </source>
</evidence>
<keyword evidence="6 10" id="KW-0812">Transmembrane</keyword>
<accession>A0A4R7NY86</accession>
<dbReference type="PANTHER" id="PTHR35091:SF2">
    <property type="entry name" value="FLAGELLAR PROTEIN FLIL"/>
    <property type="match status" value="1"/>
</dbReference>
<evidence type="ECO:0000256" key="9">
    <source>
        <dbReference type="ARBA" id="ARBA00023136"/>
    </source>
</evidence>
<comment type="caution">
    <text evidence="11">The sequence shown here is derived from an EMBL/GenBank/DDBJ whole genome shotgun (WGS) entry which is preliminary data.</text>
</comment>
<keyword evidence="11" id="KW-0282">Flagellum</keyword>
<comment type="subcellular location">
    <subcellularLocation>
        <location evidence="10">Cell inner membrane</location>
    </subcellularLocation>
    <subcellularLocation>
        <location evidence="2">Cell membrane</location>
        <topology evidence="2">Single-pass membrane protein</topology>
    </subcellularLocation>
</comment>
<dbReference type="RefSeq" id="WP_210772476.1">
    <property type="nucleotide sequence ID" value="NZ_MWIN01000013.1"/>
</dbReference>
<name>A0A4R7NY86_9GAMM</name>
<keyword evidence="12" id="KW-1185">Reference proteome</keyword>
<evidence type="ECO:0000313" key="11">
    <source>
        <dbReference type="EMBL" id="TDU25799.1"/>
    </source>
</evidence>
<evidence type="ECO:0000256" key="2">
    <source>
        <dbReference type="ARBA" id="ARBA00004162"/>
    </source>
</evidence>
<evidence type="ECO:0000256" key="4">
    <source>
        <dbReference type="ARBA" id="ARBA00022475"/>
    </source>
</evidence>
<dbReference type="EMBL" id="SOBT01000011">
    <property type="protein sequence ID" value="TDU25799.1"/>
    <property type="molecule type" value="Genomic_DNA"/>
</dbReference>
<reference evidence="11 12" key="1">
    <citation type="submission" date="2019-03" db="EMBL/GenBank/DDBJ databases">
        <title>Genomic Encyclopedia of Type Strains, Phase IV (KMG-IV): sequencing the most valuable type-strain genomes for metagenomic binning, comparative biology and taxonomic classification.</title>
        <authorList>
            <person name="Goeker M."/>
        </authorList>
    </citation>
    <scope>NUCLEOTIDE SEQUENCE [LARGE SCALE GENOMIC DNA]</scope>
    <source>
        <strain evidence="11 12">DSM 26377</strain>
    </source>
</reference>
<feature type="transmembrane region" description="Helical" evidence="10">
    <location>
        <begin position="20"/>
        <end position="44"/>
    </location>
</feature>
<dbReference type="GO" id="GO:0071978">
    <property type="term" value="P:bacterial-type flagellum-dependent swarming motility"/>
    <property type="evidence" value="ECO:0007669"/>
    <property type="project" value="TreeGrafter"/>
</dbReference>
<dbReference type="Proteomes" id="UP000295341">
    <property type="component" value="Unassembled WGS sequence"/>
</dbReference>
<dbReference type="InterPro" id="IPR005503">
    <property type="entry name" value="FliL"/>
</dbReference>
<keyword evidence="5 10" id="KW-0145">Chemotaxis</keyword>
<comment type="similarity">
    <text evidence="3 10">Belongs to the FliL family.</text>
</comment>
<evidence type="ECO:0000256" key="7">
    <source>
        <dbReference type="ARBA" id="ARBA00022779"/>
    </source>
</evidence>